<accession>A0A9P3PTD3</accession>
<evidence type="ECO:0000313" key="1">
    <source>
        <dbReference type="EMBL" id="GLB41174.1"/>
    </source>
</evidence>
<evidence type="ECO:0000313" key="2">
    <source>
        <dbReference type="Proteomes" id="UP001063166"/>
    </source>
</evidence>
<dbReference type="Proteomes" id="UP001063166">
    <property type="component" value="Unassembled WGS sequence"/>
</dbReference>
<dbReference type="AlphaFoldDB" id="A0A9P3PTD3"/>
<comment type="caution">
    <text evidence="1">The sequence shown here is derived from an EMBL/GenBank/DDBJ whole genome shotgun (WGS) entry which is preliminary data.</text>
</comment>
<gene>
    <name evidence="1" type="ORF">LshimejAT787_0903890</name>
</gene>
<organism evidence="1 2">
    <name type="scientific">Lyophyllum shimeji</name>
    <name type="common">Hon-shimeji</name>
    <name type="synonym">Tricholoma shimeji</name>
    <dbReference type="NCBI Taxonomy" id="47721"/>
    <lineage>
        <taxon>Eukaryota</taxon>
        <taxon>Fungi</taxon>
        <taxon>Dikarya</taxon>
        <taxon>Basidiomycota</taxon>
        <taxon>Agaricomycotina</taxon>
        <taxon>Agaricomycetes</taxon>
        <taxon>Agaricomycetidae</taxon>
        <taxon>Agaricales</taxon>
        <taxon>Tricholomatineae</taxon>
        <taxon>Lyophyllaceae</taxon>
        <taxon>Lyophyllum</taxon>
    </lineage>
</organism>
<reference evidence="1" key="1">
    <citation type="submission" date="2022-07" db="EMBL/GenBank/DDBJ databases">
        <title>The genome of Lyophyllum shimeji provides insight into the initial evolution of ectomycorrhizal fungal genome.</title>
        <authorList>
            <person name="Kobayashi Y."/>
            <person name="Shibata T."/>
            <person name="Hirakawa H."/>
            <person name="Shigenobu S."/>
            <person name="Nishiyama T."/>
            <person name="Yamada A."/>
            <person name="Hasebe M."/>
            <person name="Kawaguchi M."/>
        </authorList>
    </citation>
    <scope>NUCLEOTIDE SEQUENCE</scope>
    <source>
        <strain evidence="1">AT787</strain>
    </source>
</reference>
<dbReference type="EMBL" id="BRPK01000009">
    <property type="protein sequence ID" value="GLB41174.1"/>
    <property type="molecule type" value="Genomic_DNA"/>
</dbReference>
<evidence type="ECO:0008006" key="3">
    <source>
        <dbReference type="Google" id="ProtNLM"/>
    </source>
</evidence>
<keyword evidence="2" id="KW-1185">Reference proteome</keyword>
<protein>
    <recommendedName>
        <fullName evidence="3">Glycosyltransferase family 92 protein</fullName>
    </recommendedName>
</protein>
<name>A0A9P3PTD3_LYOSH</name>
<proteinExistence type="predicted"/>
<sequence length="409" mass="46099">MACNHGSSSFRDPSQRRLFGSVYIDLETYGDLARRNAPLLGILSTNPRIASFVKIGTLRRGSTTRSLVPWKNLPDHFKVDLLHLLNSPTLRELSLGEVDFSVEYLHSVPSPSMPSVTLRETHLAALSITTHLPVWDKLPAVLRGEGTSPRPGMYLTRQLTVYSRLATCGTQRPLPKHLYRADLSNLQHLRIGLDDLMNVEDALFRTFGVLKMIPYINSIVSIVIKVNLKPGLVWTVWSDIDELLTSQHFVTLRRLVVDMGQRTEHPGLSTFARLPAQGLSYNRSAPMDRAEWQSCYREICTFEMVFEAVRSMRQLSASSSAVRRPTFPGSLIPKKTFSYDAQAVLRIYDKDFSCRKLKKKAQPIDLETKGGPEAVLRTGRTAGESSSWCQPRFCCLDRLSPIFVQCLFS</sequence>